<dbReference type="Pfam" id="PF01978">
    <property type="entry name" value="TrmB"/>
    <property type="match status" value="1"/>
</dbReference>
<dbReference type="Proteomes" id="UP000177943">
    <property type="component" value="Unassembled WGS sequence"/>
</dbReference>
<accession>A0A1G2MR53</accession>
<dbReference type="SUPFAM" id="SSF46785">
    <property type="entry name" value="Winged helix' DNA-binding domain"/>
    <property type="match status" value="1"/>
</dbReference>
<evidence type="ECO:0000256" key="1">
    <source>
        <dbReference type="SAM" id="Coils"/>
    </source>
</evidence>
<sequence length="259" mass="29659">MKDVNAELKLNLQYLGLSEKETTVYMALLELGKGTVSQISRKAGINRTTGYDILSSLADKRLVNISGKEPKSEFAVEPPEAIVTYLKYQLEETNEQIKKAEALVPELRLVHATQNRPKVKFYEGSEGLKHVYEDTLNSSEPIRAYANVDDMHKGLPNYFPEYYKRRAEKNISIRAIVPKTPSGEERKSHDLEEKREIAFVPPEKYYFSPEINIYDNKVMIASWREKLGIIIESAEIADAMKKIYELAWAEAKRLNDAIQ</sequence>
<gene>
    <name evidence="3" type="ORF">A3D56_03720</name>
</gene>
<evidence type="ECO:0000313" key="4">
    <source>
        <dbReference type="Proteomes" id="UP000177943"/>
    </source>
</evidence>
<evidence type="ECO:0000313" key="3">
    <source>
        <dbReference type="EMBL" id="OHA26356.1"/>
    </source>
</evidence>
<proteinExistence type="predicted"/>
<reference evidence="3 4" key="1">
    <citation type="journal article" date="2016" name="Nat. Commun.">
        <title>Thousands of microbial genomes shed light on interconnected biogeochemical processes in an aquifer system.</title>
        <authorList>
            <person name="Anantharaman K."/>
            <person name="Brown C.T."/>
            <person name="Hug L.A."/>
            <person name="Sharon I."/>
            <person name="Castelle C.J."/>
            <person name="Probst A.J."/>
            <person name="Thomas B.C."/>
            <person name="Singh A."/>
            <person name="Wilkins M.J."/>
            <person name="Karaoz U."/>
            <person name="Brodie E.L."/>
            <person name="Williams K.H."/>
            <person name="Hubbard S.S."/>
            <person name="Banfield J.F."/>
        </authorList>
    </citation>
    <scope>NUCLEOTIDE SEQUENCE [LARGE SCALE GENOMIC DNA]</scope>
</reference>
<comment type="caution">
    <text evidence="3">The sequence shown here is derived from an EMBL/GenBank/DDBJ whole genome shotgun (WGS) entry which is preliminary data.</text>
</comment>
<evidence type="ECO:0000259" key="2">
    <source>
        <dbReference type="Pfam" id="PF01978"/>
    </source>
</evidence>
<dbReference type="PANTHER" id="PTHR34293:SF1">
    <property type="entry name" value="HTH-TYPE TRANSCRIPTIONAL REGULATOR TRMBL2"/>
    <property type="match status" value="1"/>
</dbReference>
<protein>
    <recommendedName>
        <fullName evidence="2">Transcription regulator TrmB N-terminal domain-containing protein</fullName>
    </recommendedName>
</protein>
<name>A0A1G2MR53_9BACT</name>
<organism evidence="3 4">
    <name type="scientific">Candidatus Taylorbacteria bacterium RIFCSPHIGHO2_02_FULL_45_35</name>
    <dbReference type="NCBI Taxonomy" id="1802311"/>
    <lineage>
        <taxon>Bacteria</taxon>
        <taxon>Candidatus Tayloriibacteriota</taxon>
    </lineage>
</organism>
<dbReference type="InterPro" id="IPR002831">
    <property type="entry name" value="Tscrpt_reg_TrmB_N"/>
</dbReference>
<dbReference type="PANTHER" id="PTHR34293">
    <property type="entry name" value="HTH-TYPE TRANSCRIPTIONAL REGULATOR TRMBL2"/>
    <property type="match status" value="1"/>
</dbReference>
<dbReference type="InterPro" id="IPR051797">
    <property type="entry name" value="TrmB-like"/>
</dbReference>
<dbReference type="AlphaFoldDB" id="A0A1G2MR53"/>
<dbReference type="InterPro" id="IPR036390">
    <property type="entry name" value="WH_DNA-bd_sf"/>
</dbReference>
<keyword evidence="1" id="KW-0175">Coiled coil</keyword>
<feature type="coiled-coil region" evidence="1">
    <location>
        <begin position="83"/>
        <end position="110"/>
    </location>
</feature>
<dbReference type="InterPro" id="IPR036388">
    <property type="entry name" value="WH-like_DNA-bd_sf"/>
</dbReference>
<dbReference type="EMBL" id="MHRP01000032">
    <property type="protein sequence ID" value="OHA26356.1"/>
    <property type="molecule type" value="Genomic_DNA"/>
</dbReference>
<dbReference type="Gene3D" id="1.10.10.10">
    <property type="entry name" value="Winged helix-like DNA-binding domain superfamily/Winged helix DNA-binding domain"/>
    <property type="match status" value="1"/>
</dbReference>
<feature type="domain" description="Transcription regulator TrmB N-terminal" evidence="2">
    <location>
        <begin position="12"/>
        <end position="77"/>
    </location>
</feature>